<keyword evidence="3" id="KW-1185">Reference proteome</keyword>
<evidence type="ECO:0000313" key="2">
    <source>
        <dbReference type="EMBL" id="KAK8773479.1"/>
    </source>
</evidence>
<gene>
    <name evidence="2" type="ORF">V5799_011988</name>
</gene>
<dbReference type="EMBL" id="JARKHS020016842">
    <property type="protein sequence ID" value="KAK8773479.1"/>
    <property type="molecule type" value="Genomic_DNA"/>
</dbReference>
<sequence length="154" mass="16585">MATGHRKKRRKEYLHCSNDCEQFDLPKTTFYRREEKAMQATPQGQLSQLWAATLPGPSNASDTGGTPAYAATGDTLTDCTDPATGAANNPFGDDDVEAPHFSDYETNNANKNNYAAGSAADDGDGPVLDNFDEEDLQEVAFAAFNSEKLPNLGT</sequence>
<evidence type="ECO:0000256" key="1">
    <source>
        <dbReference type="SAM" id="MobiDB-lite"/>
    </source>
</evidence>
<reference evidence="2 3" key="1">
    <citation type="journal article" date="2023" name="Arcadia Sci">
        <title>De novo assembly of a long-read Amblyomma americanum tick genome.</title>
        <authorList>
            <person name="Chou S."/>
            <person name="Poskanzer K.E."/>
            <person name="Rollins M."/>
            <person name="Thuy-Boun P.S."/>
        </authorList>
    </citation>
    <scope>NUCLEOTIDE SEQUENCE [LARGE SCALE GENOMIC DNA]</scope>
    <source>
        <strain evidence="2">F_SG_1</strain>
        <tissue evidence="2">Salivary glands</tissue>
    </source>
</reference>
<proteinExistence type="predicted"/>
<feature type="region of interest" description="Disordered" evidence="1">
    <location>
        <begin position="53"/>
        <end position="130"/>
    </location>
</feature>
<evidence type="ECO:0000313" key="3">
    <source>
        <dbReference type="Proteomes" id="UP001321473"/>
    </source>
</evidence>
<dbReference type="Proteomes" id="UP001321473">
    <property type="component" value="Unassembled WGS sequence"/>
</dbReference>
<name>A0AAQ4EFB5_AMBAM</name>
<protein>
    <submittedName>
        <fullName evidence="2">Uncharacterized protein</fullName>
    </submittedName>
</protein>
<organism evidence="2 3">
    <name type="scientific">Amblyomma americanum</name>
    <name type="common">Lone star tick</name>
    <dbReference type="NCBI Taxonomy" id="6943"/>
    <lineage>
        <taxon>Eukaryota</taxon>
        <taxon>Metazoa</taxon>
        <taxon>Ecdysozoa</taxon>
        <taxon>Arthropoda</taxon>
        <taxon>Chelicerata</taxon>
        <taxon>Arachnida</taxon>
        <taxon>Acari</taxon>
        <taxon>Parasitiformes</taxon>
        <taxon>Ixodida</taxon>
        <taxon>Ixodoidea</taxon>
        <taxon>Ixodidae</taxon>
        <taxon>Amblyomminae</taxon>
        <taxon>Amblyomma</taxon>
    </lineage>
</organism>
<feature type="compositionally biased region" description="Polar residues" evidence="1">
    <location>
        <begin position="53"/>
        <end position="64"/>
    </location>
</feature>
<comment type="caution">
    <text evidence="2">The sequence shown here is derived from an EMBL/GenBank/DDBJ whole genome shotgun (WGS) entry which is preliminary data.</text>
</comment>
<dbReference type="AlphaFoldDB" id="A0AAQ4EFB5"/>
<accession>A0AAQ4EFB5</accession>
<feature type="compositionally biased region" description="Polar residues" evidence="1">
    <location>
        <begin position="104"/>
        <end position="113"/>
    </location>
</feature>